<dbReference type="Proteomes" id="UP000516304">
    <property type="component" value="Chromosome TIRI35C"/>
</dbReference>
<dbReference type="GeneID" id="71842279"/>
<reference evidence="2 3" key="1">
    <citation type="submission" date="2020-09" db="EMBL/GenBank/DDBJ databases">
        <authorList>
            <person name="Courtine D."/>
        </authorList>
    </citation>
    <scope>NUCLEOTIDE SEQUENCE [LARGE SCALE GENOMIC DNA]</scope>
    <source>
        <strain evidence="2 3">IRI35c</strain>
    </source>
</reference>
<dbReference type="InterPro" id="IPR003593">
    <property type="entry name" value="AAA+_ATPase"/>
</dbReference>
<evidence type="ECO:0000313" key="2">
    <source>
        <dbReference type="EMBL" id="CAD5244909.1"/>
    </source>
</evidence>
<proteinExistence type="predicted"/>
<dbReference type="RefSeq" id="WP_246454740.1">
    <property type="nucleotide sequence ID" value="NZ_LR881183.1"/>
</dbReference>
<dbReference type="GO" id="GO:0016887">
    <property type="term" value="F:ATP hydrolysis activity"/>
    <property type="evidence" value="ECO:0007669"/>
    <property type="project" value="InterPro"/>
</dbReference>
<dbReference type="InterPro" id="IPR011704">
    <property type="entry name" value="ATPase_dyneun-rel_AAA"/>
</dbReference>
<name>A0A7G2D8G7_9EURY</name>
<dbReference type="InterPro" id="IPR052934">
    <property type="entry name" value="Methyl-DNA_Rec/Restrict_Enz"/>
</dbReference>
<dbReference type="AlphaFoldDB" id="A0A7G2D8G7"/>
<dbReference type="InterPro" id="IPR027417">
    <property type="entry name" value="P-loop_NTPase"/>
</dbReference>
<feature type="domain" description="AAA+ ATPase" evidence="1">
    <location>
        <begin position="404"/>
        <end position="583"/>
    </location>
</feature>
<dbReference type="Pfam" id="PF07728">
    <property type="entry name" value="AAA_5"/>
    <property type="match status" value="1"/>
</dbReference>
<dbReference type="EMBL" id="LR881183">
    <property type="protein sequence ID" value="CAD5244909.1"/>
    <property type="molecule type" value="Genomic_DNA"/>
</dbReference>
<dbReference type="KEGG" id="tcq:TIRI35C_1755"/>
<dbReference type="PANTHER" id="PTHR37291:SF1">
    <property type="entry name" value="TYPE IV METHYL-DIRECTED RESTRICTION ENZYME ECOKMCRB SUBUNIT"/>
    <property type="match status" value="1"/>
</dbReference>
<gene>
    <name evidence="2" type="ORF">TIRI35C_1755</name>
</gene>
<dbReference type="SMART" id="SM00382">
    <property type="entry name" value="AAA"/>
    <property type="match status" value="1"/>
</dbReference>
<protein>
    <recommendedName>
        <fullName evidence="1">AAA+ ATPase domain-containing protein</fullName>
    </recommendedName>
</protein>
<dbReference type="Gene3D" id="3.40.50.300">
    <property type="entry name" value="P-loop containing nucleotide triphosphate hydrolases"/>
    <property type="match status" value="1"/>
</dbReference>
<evidence type="ECO:0000313" key="3">
    <source>
        <dbReference type="Proteomes" id="UP000516304"/>
    </source>
</evidence>
<sequence>MREDILEAVLKKGLEKYHEEWRKNQEAVFENIGKLRDMAKKDYVTAEDVRSVHDNVTKRLKNLTGIEILWLWGGKDAKIEEFLNRQEFKTLLSKAERIKDVSEAEELQELLMKVTQGKHTKLSTVSSWLCVMNSKVFYPMHTQTLPKQLREKIGIEIIWGGKTNEKSIQEYLAFLKTLERINKKLGIENMVEAAFYLSRFSKGKLESHETNQPNYYLEITKPPGKPYLENHVGRFLWSPADERYLDGREGKIGLLNTGDIIVHDVNGKIVGYSKVAEKPKVVSRDEIIKIFTDEGIWNPEYSKFAEGWFRKSPDDKFYLVKLRDFQKLPEKIGYTKLKHLPHPTSIQGVYLKEIDSKVLEELGVVSSKNKDIPSQGLTLRDYLASKGYLYQEHLVSQFYTALKTKGFVILSGLTGTGKTKIVQELAKLLDSSGENFLFLSVRPDWRDSKALLGYYNPLTGKYHRTKLLDFILKARKDYERNGRNSAPYFLLLDEMNLAHVEYYFADFLSVLESGRDEDGFTREGIKLHDVDEVETFDGIPKELHLPPNLYIIGTVNMDETTYSFSPKVLDRAFTVEFHDVELEVYPSGSGESRLPNEAVDTLRDSILRDLSGKNGQFLARSKGEINEAVKELKDAKSGEYWRILIELNKALEPYDMHFGYRVVDDIALFVQRARESWENGIVEFESDDEIFDLALLMKVLPKFHGNRKKLEEPLKAVLGLCLLENAGLDVRELRRGNVLELLRNWETQRENFRFRHTAKKVLRMLRQLYEIGFASFS</sequence>
<dbReference type="SUPFAM" id="SSF52540">
    <property type="entry name" value="P-loop containing nucleoside triphosphate hydrolases"/>
    <property type="match status" value="1"/>
</dbReference>
<dbReference type="GO" id="GO:0005524">
    <property type="term" value="F:ATP binding"/>
    <property type="evidence" value="ECO:0007669"/>
    <property type="project" value="InterPro"/>
</dbReference>
<keyword evidence="3" id="KW-1185">Reference proteome</keyword>
<dbReference type="PANTHER" id="PTHR37291">
    <property type="entry name" value="5-METHYLCYTOSINE-SPECIFIC RESTRICTION ENZYME B"/>
    <property type="match status" value="1"/>
</dbReference>
<organism evidence="2 3">
    <name type="scientific">Thermococcus camini</name>
    <dbReference type="NCBI Taxonomy" id="2016373"/>
    <lineage>
        <taxon>Archaea</taxon>
        <taxon>Methanobacteriati</taxon>
        <taxon>Methanobacteriota</taxon>
        <taxon>Thermococci</taxon>
        <taxon>Thermococcales</taxon>
        <taxon>Thermococcaceae</taxon>
        <taxon>Thermococcus</taxon>
    </lineage>
</organism>
<evidence type="ECO:0000259" key="1">
    <source>
        <dbReference type="SMART" id="SM00382"/>
    </source>
</evidence>
<accession>A0A7G2D8G7</accession>